<reference evidence="3" key="4">
    <citation type="submission" date="2025-09" db="UniProtKB">
        <authorList>
            <consortium name="Ensembl"/>
        </authorList>
    </citation>
    <scope>IDENTIFICATION</scope>
    <source>
        <strain evidence="3">C57BL/6J</strain>
    </source>
</reference>
<evidence type="ECO:0000313" key="3">
    <source>
        <dbReference type="Ensembl" id="ENSMUSP00000156449.2"/>
    </source>
</evidence>
<organism evidence="3 5">
    <name type="scientific">Mus musculus</name>
    <name type="common">Mouse</name>
    <dbReference type="NCBI Taxonomy" id="10090"/>
    <lineage>
        <taxon>Eukaryota</taxon>
        <taxon>Metazoa</taxon>
        <taxon>Chordata</taxon>
        <taxon>Craniata</taxon>
        <taxon>Vertebrata</taxon>
        <taxon>Euteleostomi</taxon>
        <taxon>Mammalia</taxon>
        <taxon>Eutheria</taxon>
        <taxon>Euarchontoglires</taxon>
        <taxon>Glires</taxon>
        <taxon>Rodentia</taxon>
        <taxon>Myomorpha</taxon>
        <taxon>Muroidea</taxon>
        <taxon>Muridae</taxon>
        <taxon>Murinae</taxon>
        <taxon>Mus</taxon>
        <taxon>Mus</taxon>
    </lineage>
</organism>
<protein>
    <submittedName>
        <fullName evidence="3">Guided entry of tail-anchored proteins factor 1</fullName>
    </submittedName>
</protein>
<keyword evidence="2" id="KW-0472">Membrane</keyword>
<dbReference type="SMR" id="A0A3B2WAP6"/>
<dbReference type="VEuPathDB" id="HostDB:ENSMUSG00000023147"/>
<proteinExistence type="predicted"/>
<gene>
    <name evidence="3 4" type="primary">Get1</name>
    <name evidence="4" type="synonym">Wrb</name>
</gene>
<dbReference type="MGI" id="MGI:2136882">
    <property type="gene designation" value="Get1"/>
</dbReference>
<reference evidence="3" key="3">
    <citation type="submission" date="2025-08" db="UniProtKB">
        <authorList>
            <consortium name="Ensembl"/>
        </authorList>
    </citation>
    <scope>IDENTIFICATION</scope>
    <source>
        <strain evidence="3">C57BL/6J</strain>
    </source>
</reference>
<dbReference type="OrthoDB" id="69461at2759"/>
<keyword evidence="2" id="KW-0812">Transmembrane</keyword>
<accession>A0A3B2WAP6</accession>
<name>A0A3B2WAP6_MOUSE</name>
<reference evidence="3 5" key="1">
    <citation type="journal article" date="2009" name="PLoS Biol.">
        <title>Lineage-specific biology revealed by a finished genome assembly of the mouse.</title>
        <authorList>
            <consortium name="Mouse Genome Sequencing Consortium"/>
            <person name="Church D.M."/>
            <person name="Goodstadt L."/>
            <person name="Hillier L.W."/>
            <person name="Zody M.C."/>
            <person name="Goldstein S."/>
            <person name="She X."/>
            <person name="Bult C.J."/>
            <person name="Agarwala R."/>
            <person name="Cherry J.L."/>
            <person name="DiCuccio M."/>
            <person name="Hlavina W."/>
            <person name="Kapustin Y."/>
            <person name="Meric P."/>
            <person name="Maglott D."/>
            <person name="Birtle Z."/>
            <person name="Marques A.C."/>
            <person name="Graves T."/>
            <person name="Zhou S."/>
            <person name="Teague B."/>
            <person name="Potamousis K."/>
            <person name="Churas C."/>
            <person name="Place M."/>
            <person name="Herschleb J."/>
            <person name="Runnheim R."/>
            <person name="Forrest D."/>
            <person name="Amos-Landgraf J."/>
            <person name="Schwartz D.C."/>
            <person name="Cheng Z."/>
            <person name="Lindblad-Toh K."/>
            <person name="Eichler E.E."/>
            <person name="Ponting C.P."/>
        </authorList>
    </citation>
    <scope>NUCLEOTIDE SEQUENCE [LARGE SCALE GENOMIC DNA]</scope>
    <source>
        <strain evidence="3 5">C57BL/6J</strain>
    </source>
</reference>
<evidence type="ECO:0000256" key="1">
    <source>
        <dbReference type="SAM" id="MobiDB-lite"/>
    </source>
</evidence>
<dbReference type="ExpressionAtlas" id="A0A3B2WAP6">
    <property type="expression patterns" value="baseline and differential"/>
</dbReference>
<feature type="transmembrane region" description="Helical" evidence="2">
    <location>
        <begin position="9"/>
        <end position="28"/>
    </location>
</feature>
<feature type="region of interest" description="Disordered" evidence="1">
    <location>
        <begin position="137"/>
        <end position="157"/>
    </location>
</feature>
<reference evidence="3 5" key="2">
    <citation type="journal article" date="2011" name="PLoS Biol.">
        <title>Modernizing reference genome assemblies.</title>
        <authorList>
            <person name="Church D.M."/>
            <person name="Schneider V.A."/>
            <person name="Graves T."/>
            <person name="Auger K."/>
            <person name="Cunningham F."/>
            <person name="Bouk N."/>
            <person name="Chen H.C."/>
            <person name="Agarwala R."/>
            <person name="McLaren W.M."/>
            <person name="Ritchie G.R."/>
            <person name="Albracht D."/>
            <person name="Kremitzki M."/>
            <person name="Rock S."/>
            <person name="Kotkiewicz H."/>
            <person name="Kremitzki C."/>
            <person name="Wollam A."/>
            <person name="Trani L."/>
            <person name="Fulton L."/>
            <person name="Fulton R."/>
            <person name="Matthews L."/>
            <person name="Whitehead S."/>
            <person name="Chow W."/>
            <person name="Torrance J."/>
            <person name="Dunn M."/>
            <person name="Harden G."/>
            <person name="Threadgold G."/>
            <person name="Wood J."/>
            <person name="Collins J."/>
            <person name="Heath P."/>
            <person name="Griffiths G."/>
            <person name="Pelan S."/>
            <person name="Grafham D."/>
            <person name="Eichler E.E."/>
            <person name="Weinstock G."/>
            <person name="Mardis E.R."/>
            <person name="Wilson R.K."/>
            <person name="Howe K."/>
            <person name="Flicek P."/>
            <person name="Hubbard T."/>
        </authorList>
    </citation>
    <scope>NUCLEOTIDE SEQUENCE [LARGE SCALE GENOMIC DNA]</scope>
    <source>
        <strain evidence="3 5">C57BL/6J</strain>
    </source>
</reference>
<dbReference type="Ensembl" id="ENSMUST00000232832.2">
    <property type="protein sequence ID" value="ENSMUSP00000156449.2"/>
    <property type="gene ID" value="ENSMUSG00000023147.18"/>
</dbReference>
<feature type="compositionally biased region" description="Polar residues" evidence="1">
    <location>
        <begin position="145"/>
        <end position="157"/>
    </location>
</feature>
<keyword evidence="2" id="KW-1133">Transmembrane helix</keyword>
<evidence type="ECO:0000256" key="2">
    <source>
        <dbReference type="SAM" id="Phobius"/>
    </source>
</evidence>
<sequence length="224" mass="24507">MSASETDRWAWLLVLSFVFGCNLLRILLPSLSSFVSSCRGRGAAERGALRGPCCKLSSSRCLRASHRSRGCNQLWRVGGPKPRFATEEQPRPSILTDFQGAAEGCRAGVTDEGRDPGHEAGAVHRQHDGRVCQIRQAGKEDQQDDGQAQNAREGTDSSVGQDQVVYKCCFLHTTSSADDLAHLEVLLRPCGCGAQQVDHPTRPPGSLSYSSSRWNWNHLLDFSL</sequence>
<dbReference type="Bgee" id="ENSMUSG00000023147">
    <property type="expression patterns" value="Expressed in floor plate of midbrain and 250 other cell types or tissues"/>
</dbReference>
<evidence type="ECO:0000313" key="4">
    <source>
        <dbReference type="MGI" id="MGI:2136882"/>
    </source>
</evidence>
<dbReference type="AGR" id="MGI:2136882"/>
<dbReference type="AlphaFoldDB" id="A0A3B2WAP6"/>
<dbReference type="Proteomes" id="UP000000589">
    <property type="component" value="Chromosome 16"/>
</dbReference>
<feature type="region of interest" description="Disordered" evidence="1">
    <location>
        <begin position="110"/>
        <end position="129"/>
    </location>
</feature>
<evidence type="ECO:0000313" key="5">
    <source>
        <dbReference type="Proteomes" id="UP000000589"/>
    </source>
</evidence>
<dbReference type="GeneTree" id="ENSGT00390000008610"/>
<keyword evidence="5" id="KW-1185">Reference proteome</keyword>